<dbReference type="OrthoDB" id="927373at2"/>
<dbReference type="Gene3D" id="3.40.50.1820">
    <property type="entry name" value="alpha/beta hydrolase"/>
    <property type="match status" value="1"/>
</dbReference>
<dbReference type="PANTHER" id="PTHR45856:SF24">
    <property type="entry name" value="FUNGAL LIPASE-LIKE DOMAIN-CONTAINING PROTEIN"/>
    <property type="match status" value="1"/>
</dbReference>
<dbReference type="InterPro" id="IPR029058">
    <property type="entry name" value="AB_hydrolase_fold"/>
</dbReference>
<dbReference type="InterPro" id="IPR051218">
    <property type="entry name" value="Sec_MonoDiacylglyc_Lipase"/>
</dbReference>
<feature type="domain" description="Fungal lipase-type" evidence="1">
    <location>
        <begin position="83"/>
        <end position="241"/>
    </location>
</feature>
<dbReference type="RefSeq" id="WP_086594980.1">
    <property type="nucleotide sequence ID" value="NZ_MTSE01000007.1"/>
</dbReference>
<dbReference type="Proteomes" id="UP000194873">
    <property type="component" value="Unassembled WGS sequence"/>
</dbReference>
<dbReference type="Pfam" id="PF01764">
    <property type="entry name" value="Lipase_3"/>
    <property type="match status" value="1"/>
</dbReference>
<evidence type="ECO:0000313" key="3">
    <source>
        <dbReference type="Proteomes" id="UP000194873"/>
    </source>
</evidence>
<reference evidence="2 3" key="1">
    <citation type="submission" date="2017-01" db="EMBL/GenBank/DDBJ databases">
        <title>A new Hymenobacter.</title>
        <authorList>
            <person name="Liang Y."/>
            <person name="Feng F."/>
        </authorList>
    </citation>
    <scope>NUCLEOTIDE SEQUENCE [LARGE SCALE GENOMIC DNA]</scope>
    <source>
        <strain evidence="2">MIMBbqt21</strain>
    </source>
</reference>
<comment type="caution">
    <text evidence="2">The sequence shown here is derived from an EMBL/GenBank/DDBJ whole genome shotgun (WGS) entry which is preliminary data.</text>
</comment>
<dbReference type="CDD" id="cd00519">
    <property type="entry name" value="Lipase_3"/>
    <property type="match status" value="1"/>
</dbReference>
<protein>
    <submittedName>
        <fullName evidence="2">Lipase</fullName>
    </submittedName>
</protein>
<dbReference type="AlphaFoldDB" id="A0A243WC74"/>
<proteinExistence type="predicted"/>
<evidence type="ECO:0000313" key="2">
    <source>
        <dbReference type="EMBL" id="OUJ73219.1"/>
    </source>
</evidence>
<dbReference type="PANTHER" id="PTHR45856">
    <property type="entry name" value="ALPHA/BETA-HYDROLASES SUPERFAMILY PROTEIN"/>
    <property type="match status" value="1"/>
</dbReference>
<organism evidence="2 3">
    <name type="scientific">Hymenobacter crusticola</name>
    <dbReference type="NCBI Taxonomy" id="1770526"/>
    <lineage>
        <taxon>Bacteria</taxon>
        <taxon>Pseudomonadati</taxon>
        <taxon>Bacteroidota</taxon>
        <taxon>Cytophagia</taxon>
        <taxon>Cytophagales</taxon>
        <taxon>Hymenobacteraceae</taxon>
        <taxon>Hymenobacter</taxon>
    </lineage>
</organism>
<sequence>MKQILLVGWLLLALLHGAEARHLQPGFDKAEYLELLRLHARIADTAFFGQIPRPTRFRMVYRSPVLGLDNRWDLWTSRDSVAVLSIRGTTANSVSWLENFYAAMLPAKGELKLSATRTFPYELSTHPQAAVHAGWLLGMAFLADNVVHKVDSCYRRGIRDFVIMGHSQGGGIAYLLTSHLRALQRQQKLPADIRLKTYSSAGPKPGNLYYAYDYEAQAHSAQGSWALNVVNSADWVPEVPISIQTIQDFNTTNPFTNAKEAIGKQRFGQRLVLNYLYRQLERPTRKAQRAYQKYLGTVVGKRVAKQLEGYQPAAYYPSSNYVRAGTPIILYADAAYLQRFPDVKGKIFQHHLFEPYYYLAQKLP</sequence>
<evidence type="ECO:0000259" key="1">
    <source>
        <dbReference type="Pfam" id="PF01764"/>
    </source>
</evidence>
<gene>
    <name evidence="2" type="ORF">BXP70_15445</name>
</gene>
<dbReference type="GO" id="GO:0006629">
    <property type="term" value="P:lipid metabolic process"/>
    <property type="evidence" value="ECO:0007669"/>
    <property type="project" value="InterPro"/>
</dbReference>
<dbReference type="EMBL" id="MTSE01000007">
    <property type="protein sequence ID" value="OUJ73219.1"/>
    <property type="molecule type" value="Genomic_DNA"/>
</dbReference>
<dbReference type="InterPro" id="IPR002921">
    <property type="entry name" value="Fungal_lipase-type"/>
</dbReference>
<dbReference type="SUPFAM" id="SSF53474">
    <property type="entry name" value="alpha/beta-Hydrolases"/>
    <property type="match status" value="1"/>
</dbReference>
<accession>A0A243WC74</accession>
<name>A0A243WC74_9BACT</name>
<keyword evidence="3" id="KW-1185">Reference proteome</keyword>